<keyword evidence="10" id="KW-0732">Signal</keyword>
<evidence type="ECO:0000256" key="5">
    <source>
        <dbReference type="ARBA" id="ARBA00022737"/>
    </source>
</evidence>
<evidence type="ECO:0000256" key="1">
    <source>
        <dbReference type="ARBA" id="ARBA00004141"/>
    </source>
</evidence>
<dbReference type="STRING" id="104452.A0A0L7L5K8"/>
<feature type="non-terminal residue" evidence="11">
    <location>
        <position position="1"/>
    </location>
</feature>
<dbReference type="PROSITE" id="PS50920">
    <property type="entry name" value="SOLCAR"/>
    <property type="match status" value="2"/>
</dbReference>
<reference evidence="11 12" key="1">
    <citation type="journal article" date="2015" name="Genome Biol. Evol.">
        <title>The genome of winter moth (Operophtera brumata) provides a genomic perspective on sexual dimorphism and phenology.</title>
        <authorList>
            <person name="Derks M.F."/>
            <person name="Smit S."/>
            <person name="Salis L."/>
            <person name="Schijlen E."/>
            <person name="Bossers A."/>
            <person name="Mateman C."/>
            <person name="Pijl A.S."/>
            <person name="de Ridder D."/>
            <person name="Groenen M.A."/>
            <person name="Visser M.E."/>
            <person name="Megens H.J."/>
        </authorList>
    </citation>
    <scope>NUCLEOTIDE SEQUENCE [LARGE SCALE GENOMIC DNA]</scope>
    <source>
        <strain evidence="11">WM2013NL</strain>
        <tissue evidence="11">Head and thorax</tissue>
    </source>
</reference>
<evidence type="ECO:0000256" key="4">
    <source>
        <dbReference type="ARBA" id="ARBA00022692"/>
    </source>
</evidence>
<name>A0A0L7L5K8_OPEBR</name>
<keyword evidence="5" id="KW-0677">Repeat</keyword>
<gene>
    <name evidence="11" type="ORF">OBRU01_15136</name>
</gene>
<dbReference type="InterPro" id="IPR023395">
    <property type="entry name" value="MCP_dom_sf"/>
</dbReference>
<comment type="similarity">
    <text evidence="2 9">Belongs to the mitochondrial carrier (TC 2.A.29) family.</text>
</comment>
<sequence length="378" mass="41948">PWAPASLFWPQLAALLAPWLRYEARGAARWRDAALANIARDRYLADCETEVRQALVNYYETRLQSEQGFQKAGGFKGVYRVATSSMPTTALFFVSYETTKTLLQPHVASGYAPLLACAIRVPTEIAKQRKQTFIELPLWELLKTAIKNNNNGEITTFQSALCGSVAGGFAAAVTTPLDLAKTRIMLAEDYSLTRKLRIRPVLTSIYLESGVRGLFAGVTPRMTAFMLGGFVFFGAYRTEGFRKGIYRGFFSTVARDLPFSFIELPLWELLKTAIKNNNNGEITTFQSALCGSVAGGFAAAVTTPLDLAKTRIMLAEDYSLTRKLRIRPVLTSIYLESGVRGLFAGVTPRMTAFMLGGFVFFGVYDDSKRTIEQYLDSR</sequence>
<dbReference type="Gene3D" id="1.50.40.10">
    <property type="entry name" value="Mitochondrial carrier domain"/>
    <property type="match status" value="2"/>
</dbReference>
<evidence type="ECO:0000256" key="9">
    <source>
        <dbReference type="RuleBase" id="RU000488"/>
    </source>
</evidence>
<dbReference type="SUPFAM" id="SSF103506">
    <property type="entry name" value="Mitochondrial carrier"/>
    <property type="match status" value="2"/>
</dbReference>
<evidence type="ECO:0000256" key="2">
    <source>
        <dbReference type="ARBA" id="ARBA00006375"/>
    </source>
</evidence>
<feature type="non-terminal residue" evidence="11">
    <location>
        <position position="378"/>
    </location>
</feature>
<proteinExistence type="inferred from homology"/>
<dbReference type="InterPro" id="IPR018108">
    <property type="entry name" value="MCP_transmembrane"/>
</dbReference>
<dbReference type="GO" id="GO:0016020">
    <property type="term" value="C:membrane"/>
    <property type="evidence" value="ECO:0007669"/>
    <property type="project" value="UniProtKB-SubCell"/>
</dbReference>
<evidence type="ECO:0000256" key="7">
    <source>
        <dbReference type="ARBA" id="ARBA00023136"/>
    </source>
</evidence>
<evidence type="ECO:0000256" key="10">
    <source>
        <dbReference type="SAM" id="SignalP"/>
    </source>
</evidence>
<evidence type="ECO:0000256" key="6">
    <source>
        <dbReference type="ARBA" id="ARBA00022989"/>
    </source>
</evidence>
<evidence type="ECO:0000313" key="11">
    <source>
        <dbReference type="EMBL" id="KOB70788.1"/>
    </source>
</evidence>
<evidence type="ECO:0000313" key="12">
    <source>
        <dbReference type="Proteomes" id="UP000037510"/>
    </source>
</evidence>
<evidence type="ECO:0000256" key="8">
    <source>
        <dbReference type="PROSITE-ProRule" id="PRU00282"/>
    </source>
</evidence>
<accession>A0A0L7L5K8</accession>
<feature type="repeat" description="Solcar" evidence="8">
    <location>
        <begin position="282"/>
        <end position="370"/>
    </location>
</feature>
<keyword evidence="3 9" id="KW-0813">Transport</keyword>
<dbReference type="AlphaFoldDB" id="A0A0L7L5K8"/>
<dbReference type="PANTHER" id="PTHR45667">
    <property type="entry name" value="S-ADENOSYLMETHIONINE MITOCHONDRIAL CARRIER PROTEIN"/>
    <property type="match status" value="1"/>
</dbReference>
<dbReference type="Proteomes" id="UP000037510">
    <property type="component" value="Unassembled WGS sequence"/>
</dbReference>
<dbReference type="EMBL" id="JTDY01002752">
    <property type="protein sequence ID" value="KOB70788.1"/>
    <property type="molecule type" value="Genomic_DNA"/>
</dbReference>
<feature type="signal peptide" evidence="10">
    <location>
        <begin position="1"/>
        <end position="24"/>
    </location>
</feature>
<dbReference type="Pfam" id="PF00153">
    <property type="entry name" value="Mito_carr"/>
    <property type="match status" value="2"/>
</dbReference>
<comment type="caution">
    <text evidence="11">The sequence shown here is derived from an EMBL/GenBank/DDBJ whole genome shotgun (WGS) entry which is preliminary data.</text>
</comment>
<keyword evidence="12" id="KW-1185">Reference proteome</keyword>
<organism evidence="11 12">
    <name type="scientific">Operophtera brumata</name>
    <name type="common">Winter moth</name>
    <name type="synonym">Phalaena brumata</name>
    <dbReference type="NCBI Taxonomy" id="104452"/>
    <lineage>
        <taxon>Eukaryota</taxon>
        <taxon>Metazoa</taxon>
        <taxon>Ecdysozoa</taxon>
        <taxon>Arthropoda</taxon>
        <taxon>Hexapoda</taxon>
        <taxon>Insecta</taxon>
        <taxon>Pterygota</taxon>
        <taxon>Neoptera</taxon>
        <taxon>Endopterygota</taxon>
        <taxon>Lepidoptera</taxon>
        <taxon>Glossata</taxon>
        <taxon>Ditrysia</taxon>
        <taxon>Geometroidea</taxon>
        <taxon>Geometridae</taxon>
        <taxon>Larentiinae</taxon>
        <taxon>Operophtera</taxon>
    </lineage>
</organism>
<keyword evidence="6" id="KW-1133">Transmembrane helix</keyword>
<keyword evidence="7 8" id="KW-0472">Membrane</keyword>
<comment type="subcellular location">
    <subcellularLocation>
        <location evidence="1">Membrane</location>
        <topology evidence="1">Multi-pass membrane protein</topology>
    </subcellularLocation>
</comment>
<feature type="repeat" description="Solcar" evidence="8">
    <location>
        <begin position="154"/>
        <end position="242"/>
    </location>
</feature>
<evidence type="ECO:0000256" key="3">
    <source>
        <dbReference type="ARBA" id="ARBA00022448"/>
    </source>
</evidence>
<protein>
    <submittedName>
        <fullName evidence="11">S-adenosylmethionine mitochondrial carrier protein</fullName>
    </submittedName>
</protein>
<keyword evidence="4 8" id="KW-0812">Transmembrane</keyword>
<feature type="chain" id="PRO_5005573175" evidence="10">
    <location>
        <begin position="25"/>
        <end position="378"/>
    </location>
</feature>